<reference evidence="6" key="1">
    <citation type="submission" date="2009-10" db="EMBL/GenBank/DDBJ databases">
        <title>Diversity of trophic interactions inside an arsenic-rich microbial ecosystem.</title>
        <authorList>
            <person name="Bertin P.N."/>
            <person name="Heinrich-Salmeron A."/>
            <person name="Pelletier E."/>
            <person name="Goulhen-Chollet F."/>
            <person name="Arsene-Ploetze F."/>
            <person name="Gallien S."/>
            <person name="Calteau A."/>
            <person name="Vallenet D."/>
            <person name="Casiot C."/>
            <person name="Chane-Woon-Ming B."/>
            <person name="Giloteaux L."/>
            <person name="Barakat M."/>
            <person name="Bonnefoy V."/>
            <person name="Bruneel O."/>
            <person name="Chandler M."/>
            <person name="Cleiss J."/>
            <person name="Duran R."/>
            <person name="Elbaz-Poulichet F."/>
            <person name="Fonknechten N."/>
            <person name="Lauga B."/>
            <person name="Mornico D."/>
            <person name="Ortet P."/>
            <person name="Schaeffer C."/>
            <person name="Siguier P."/>
            <person name="Alexander Thil Smith A."/>
            <person name="Van Dorsselaer A."/>
            <person name="Weissenbach J."/>
            <person name="Medigue C."/>
            <person name="Le Paslier D."/>
        </authorList>
    </citation>
    <scope>NUCLEOTIDE SEQUENCE</scope>
</reference>
<comment type="subcellular location">
    <subcellularLocation>
        <location evidence="1">Membrane</location>
        <topology evidence="1">Multi-pass membrane protein</topology>
    </subcellularLocation>
</comment>
<evidence type="ECO:0000256" key="2">
    <source>
        <dbReference type="ARBA" id="ARBA00022692"/>
    </source>
</evidence>
<dbReference type="PANTHER" id="PTHR36926">
    <property type="entry name" value="COLICIN V PRODUCTION PROTEIN"/>
    <property type="match status" value="1"/>
</dbReference>
<comment type="caution">
    <text evidence="6">The sequence shown here is derived from an EMBL/GenBank/DDBJ whole genome shotgun (WGS) entry which is preliminary data.</text>
</comment>
<keyword evidence="2 5" id="KW-0812">Transmembrane</keyword>
<dbReference type="AlphaFoldDB" id="E6PW98"/>
<sequence>MNALDWFVLAGLGLSALVGVLRGAAYEFISLGGWIVAFFVARQCSPWLAGHYLQGLGTVELRNGVAWFACFVLALLAAGLLATVMRLLLRSTGLGVLDRSMGAVFGLVRGLALLMLAIFAAGYTELPHSAMWKTSLFIPPAAAAVAEVLPLLPVAVVPAMPALPKP</sequence>
<dbReference type="InterPro" id="IPR003825">
    <property type="entry name" value="Colicin-V_CvpA"/>
</dbReference>
<feature type="transmembrane region" description="Helical" evidence="5">
    <location>
        <begin position="141"/>
        <end position="163"/>
    </location>
</feature>
<organism evidence="6">
    <name type="scientific">mine drainage metagenome</name>
    <dbReference type="NCBI Taxonomy" id="410659"/>
    <lineage>
        <taxon>unclassified sequences</taxon>
        <taxon>metagenomes</taxon>
        <taxon>ecological metagenomes</taxon>
    </lineage>
</organism>
<dbReference type="GO" id="GO:0016020">
    <property type="term" value="C:membrane"/>
    <property type="evidence" value="ECO:0007669"/>
    <property type="project" value="UniProtKB-SubCell"/>
</dbReference>
<feature type="transmembrane region" description="Helical" evidence="5">
    <location>
        <begin position="101"/>
        <end position="121"/>
    </location>
</feature>
<dbReference type="Pfam" id="PF02674">
    <property type="entry name" value="Colicin_V"/>
    <property type="match status" value="1"/>
</dbReference>
<accession>E6PW98</accession>
<gene>
    <name evidence="6" type="ORF">CARN2_0384</name>
</gene>
<proteinExistence type="predicted"/>
<evidence type="ECO:0000313" key="6">
    <source>
        <dbReference type="EMBL" id="CBH99205.1"/>
    </source>
</evidence>
<evidence type="ECO:0000256" key="3">
    <source>
        <dbReference type="ARBA" id="ARBA00022989"/>
    </source>
</evidence>
<protein>
    <submittedName>
        <fullName evidence="6">Putative Colicin V production protein</fullName>
    </submittedName>
</protein>
<feature type="transmembrane region" description="Helical" evidence="5">
    <location>
        <begin position="31"/>
        <end position="53"/>
    </location>
</feature>
<dbReference type="InterPro" id="IPR052719">
    <property type="entry name" value="CvpA-like"/>
</dbReference>
<dbReference type="PANTHER" id="PTHR36926:SF1">
    <property type="entry name" value="COLICIN V PRODUCTION PROTEIN"/>
    <property type="match status" value="1"/>
</dbReference>
<feature type="transmembrane region" description="Helical" evidence="5">
    <location>
        <begin position="65"/>
        <end position="89"/>
    </location>
</feature>
<dbReference type="GO" id="GO:0009403">
    <property type="term" value="P:toxin biosynthetic process"/>
    <property type="evidence" value="ECO:0007669"/>
    <property type="project" value="InterPro"/>
</dbReference>
<keyword evidence="3 5" id="KW-1133">Transmembrane helix</keyword>
<evidence type="ECO:0000256" key="5">
    <source>
        <dbReference type="SAM" id="Phobius"/>
    </source>
</evidence>
<evidence type="ECO:0000256" key="4">
    <source>
        <dbReference type="ARBA" id="ARBA00023136"/>
    </source>
</evidence>
<evidence type="ECO:0000256" key="1">
    <source>
        <dbReference type="ARBA" id="ARBA00004141"/>
    </source>
</evidence>
<keyword evidence="4 5" id="KW-0472">Membrane</keyword>
<name>E6PW98_9ZZZZ</name>
<dbReference type="EMBL" id="CABM01000069">
    <property type="protein sequence ID" value="CBH99205.1"/>
    <property type="molecule type" value="Genomic_DNA"/>
</dbReference>